<feature type="region of interest" description="Disordered" evidence="3">
    <location>
        <begin position="92"/>
        <end position="112"/>
    </location>
</feature>
<evidence type="ECO:0000256" key="1">
    <source>
        <dbReference type="ARBA" id="ARBA00022729"/>
    </source>
</evidence>
<dbReference type="Gene3D" id="3.30.1450.10">
    <property type="match status" value="1"/>
</dbReference>
<evidence type="ECO:0000256" key="3">
    <source>
        <dbReference type="SAM" id="MobiDB-lite"/>
    </source>
</evidence>
<reference evidence="7" key="1">
    <citation type="submission" date="2018-05" db="EMBL/GenBank/DDBJ databases">
        <authorList>
            <person name="Nie L."/>
        </authorList>
    </citation>
    <scope>NUCLEOTIDE SEQUENCE [LARGE SCALE GENOMIC DNA]</scope>
    <source>
        <strain evidence="7">NL</strain>
    </source>
</reference>
<gene>
    <name evidence="6" type="ORF">DLM85_15755</name>
</gene>
<dbReference type="AlphaFoldDB" id="A0A328BGT9"/>
<feature type="domain" description="Outer membrane protein assembly factor BamE" evidence="5">
    <location>
        <begin position="30"/>
        <end position="92"/>
    </location>
</feature>
<dbReference type="InterPro" id="IPR007450">
    <property type="entry name" value="BamE_dom"/>
</dbReference>
<keyword evidence="7" id="KW-1185">Reference proteome</keyword>
<dbReference type="Proteomes" id="UP000248553">
    <property type="component" value="Unassembled WGS sequence"/>
</dbReference>
<dbReference type="InterPro" id="IPR037873">
    <property type="entry name" value="BamE-like"/>
</dbReference>
<accession>A0A328BGT9</accession>
<evidence type="ECO:0000256" key="2">
    <source>
        <dbReference type="ARBA" id="ARBA00023136"/>
    </source>
</evidence>
<evidence type="ECO:0000259" key="5">
    <source>
        <dbReference type="Pfam" id="PF04355"/>
    </source>
</evidence>
<feature type="compositionally biased region" description="Basic and acidic residues" evidence="3">
    <location>
        <begin position="100"/>
        <end position="112"/>
    </location>
</feature>
<sequence>MLTRRLLGLMLLVLLGWALHACTAQESFQNAEQCVKVDIGMTQEQVRRTMGAPTGDDTRPDGGHTWSYLFGSATDTQPIRILFGADGRVTSKECAPQARGDQRPDDNTTKME</sequence>
<organism evidence="6 7">
    <name type="scientific">Hymenobacter edaphi</name>
    <dbReference type="NCBI Taxonomy" id="2211146"/>
    <lineage>
        <taxon>Bacteria</taxon>
        <taxon>Pseudomonadati</taxon>
        <taxon>Bacteroidota</taxon>
        <taxon>Cytophagia</taxon>
        <taxon>Cytophagales</taxon>
        <taxon>Hymenobacteraceae</taxon>
        <taxon>Hymenobacter</taxon>
    </lineage>
</organism>
<evidence type="ECO:0000313" key="7">
    <source>
        <dbReference type="Proteomes" id="UP000248553"/>
    </source>
</evidence>
<dbReference type="EMBL" id="QHKM01000004">
    <property type="protein sequence ID" value="RAK66147.1"/>
    <property type="molecule type" value="Genomic_DNA"/>
</dbReference>
<dbReference type="Pfam" id="PF04355">
    <property type="entry name" value="BamE"/>
    <property type="match status" value="1"/>
</dbReference>
<name>A0A328BGT9_9BACT</name>
<proteinExistence type="predicted"/>
<feature type="signal peptide" evidence="4">
    <location>
        <begin position="1"/>
        <end position="21"/>
    </location>
</feature>
<evidence type="ECO:0000313" key="6">
    <source>
        <dbReference type="EMBL" id="RAK66147.1"/>
    </source>
</evidence>
<evidence type="ECO:0000256" key="4">
    <source>
        <dbReference type="SAM" id="SignalP"/>
    </source>
</evidence>
<comment type="caution">
    <text evidence="6">The sequence shown here is derived from an EMBL/GenBank/DDBJ whole genome shotgun (WGS) entry which is preliminary data.</text>
</comment>
<keyword evidence="1 4" id="KW-0732">Signal</keyword>
<feature type="chain" id="PRO_5016374503" description="Outer membrane protein assembly factor BamE domain-containing protein" evidence="4">
    <location>
        <begin position="22"/>
        <end position="112"/>
    </location>
</feature>
<keyword evidence="2" id="KW-0472">Membrane</keyword>
<protein>
    <recommendedName>
        <fullName evidence="5">Outer membrane protein assembly factor BamE domain-containing protein</fullName>
    </recommendedName>
</protein>
<dbReference type="GO" id="GO:0019867">
    <property type="term" value="C:outer membrane"/>
    <property type="evidence" value="ECO:0007669"/>
    <property type="project" value="InterPro"/>
</dbReference>
<dbReference type="OrthoDB" id="886306at2"/>
<dbReference type="RefSeq" id="WP_111479057.1">
    <property type="nucleotide sequence ID" value="NZ_QHKM01000004.1"/>
</dbReference>